<evidence type="ECO:0000256" key="2">
    <source>
        <dbReference type="SAM" id="Phobius"/>
    </source>
</evidence>
<dbReference type="EMBL" id="BJOV01000003">
    <property type="protein sequence ID" value="GEE01360.1"/>
    <property type="molecule type" value="Genomic_DNA"/>
</dbReference>
<keyword evidence="4" id="KW-1185">Reference proteome</keyword>
<comment type="caution">
    <text evidence="3">The sequence shown here is derived from an EMBL/GenBank/DDBJ whole genome shotgun (WGS) entry which is preliminary data.</text>
</comment>
<feature type="transmembrane region" description="Helical" evidence="2">
    <location>
        <begin position="55"/>
        <end position="78"/>
    </location>
</feature>
<evidence type="ECO:0000256" key="1">
    <source>
        <dbReference type="SAM" id="MobiDB-lite"/>
    </source>
</evidence>
<protein>
    <submittedName>
        <fullName evidence="3">Uncharacterized protein</fullName>
    </submittedName>
</protein>
<name>A0A7I9V8D6_9ACTN</name>
<dbReference type="Proteomes" id="UP000444960">
    <property type="component" value="Unassembled WGS sequence"/>
</dbReference>
<accession>A0A7I9V8D6</accession>
<keyword evidence="2" id="KW-0812">Transmembrane</keyword>
<feature type="compositionally biased region" description="Polar residues" evidence="1">
    <location>
        <begin position="132"/>
        <end position="153"/>
    </location>
</feature>
<dbReference type="AlphaFoldDB" id="A0A7I9V8D6"/>
<reference evidence="4" key="1">
    <citation type="submission" date="2019-06" db="EMBL/GenBank/DDBJ databases">
        <title>Gordonia isolated from sludge of a wastewater treatment plant.</title>
        <authorList>
            <person name="Tamura T."/>
            <person name="Aoyama K."/>
            <person name="Kang Y."/>
            <person name="Saito S."/>
            <person name="Akiyama N."/>
            <person name="Yazawa K."/>
            <person name="Gonoi T."/>
            <person name="Mikami Y."/>
        </authorList>
    </citation>
    <scope>NUCLEOTIDE SEQUENCE [LARGE SCALE GENOMIC DNA]</scope>
    <source>
        <strain evidence="4">NBRC 107696</strain>
    </source>
</reference>
<dbReference type="RefSeq" id="WP_161895165.1">
    <property type="nucleotide sequence ID" value="NZ_BJOV01000003.1"/>
</dbReference>
<feature type="region of interest" description="Disordered" evidence="1">
    <location>
        <begin position="1"/>
        <end position="44"/>
    </location>
</feature>
<sequence length="153" mass="15997">MSDPKDQTPADPTTPLPVDDPTAPTEPVAAEPAPVPQASAAAPKAPVVVPVQRRFLIAGSVVGALAVVGLAFGAGYMVGDRGGHDSDRHDRQMSRFEERSGQNGRFPGMGQFPGQGQYPSDDQFPGRRGRQQQDLPTDPNQTPSSTTPSAVPG</sequence>
<organism evidence="3 4">
    <name type="scientific">Gordonia spumicola</name>
    <dbReference type="NCBI Taxonomy" id="589161"/>
    <lineage>
        <taxon>Bacteria</taxon>
        <taxon>Bacillati</taxon>
        <taxon>Actinomycetota</taxon>
        <taxon>Actinomycetes</taxon>
        <taxon>Mycobacteriales</taxon>
        <taxon>Gordoniaceae</taxon>
        <taxon>Gordonia</taxon>
    </lineage>
</organism>
<keyword evidence="2" id="KW-0472">Membrane</keyword>
<feature type="compositionally biased region" description="Low complexity" evidence="1">
    <location>
        <begin position="104"/>
        <end position="119"/>
    </location>
</feature>
<feature type="compositionally biased region" description="Basic and acidic residues" evidence="1">
    <location>
        <begin position="81"/>
        <end position="100"/>
    </location>
</feature>
<proteinExistence type="predicted"/>
<evidence type="ECO:0000313" key="4">
    <source>
        <dbReference type="Proteomes" id="UP000444960"/>
    </source>
</evidence>
<evidence type="ECO:0000313" key="3">
    <source>
        <dbReference type="EMBL" id="GEE01360.1"/>
    </source>
</evidence>
<feature type="region of interest" description="Disordered" evidence="1">
    <location>
        <begin position="76"/>
        <end position="153"/>
    </location>
</feature>
<gene>
    <name evidence="3" type="ORF">nbrc107696_18060</name>
</gene>
<feature type="compositionally biased region" description="Low complexity" evidence="1">
    <location>
        <begin position="9"/>
        <end position="44"/>
    </location>
</feature>
<keyword evidence="2" id="KW-1133">Transmembrane helix</keyword>